<dbReference type="PANTHER" id="PTHR32251:SF17">
    <property type="entry name" value="STEROID 5-ALPHA REDUCTASE C-TERMINAL DOMAIN-CONTAINING PROTEIN"/>
    <property type="match status" value="1"/>
</dbReference>
<feature type="transmembrane region" description="Helical" evidence="1">
    <location>
        <begin position="207"/>
        <end position="227"/>
    </location>
</feature>
<feature type="transmembrane region" description="Helical" evidence="1">
    <location>
        <begin position="108"/>
        <end position="129"/>
    </location>
</feature>
<dbReference type="Pfam" id="PF06966">
    <property type="entry name" value="DUF1295"/>
    <property type="match status" value="1"/>
</dbReference>
<dbReference type="Gene3D" id="1.20.120.1630">
    <property type="match status" value="1"/>
</dbReference>
<organism evidence="2 3">
    <name type="scientific">Pelagicoccus albus</name>
    <dbReference type="NCBI Taxonomy" id="415222"/>
    <lineage>
        <taxon>Bacteria</taxon>
        <taxon>Pseudomonadati</taxon>
        <taxon>Verrucomicrobiota</taxon>
        <taxon>Opitutia</taxon>
        <taxon>Puniceicoccales</taxon>
        <taxon>Pelagicoccaceae</taxon>
        <taxon>Pelagicoccus</taxon>
    </lineage>
</organism>
<gene>
    <name evidence="2" type="ORF">H5P27_18190</name>
</gene>
<evidence type="ECO:0000313" key="2">
    <source>
        <dbReference type="EMBL" id="MBC2607990.1"/>
    </source>
</evidence>
<evidence type="ECO:0000313" key="3">
    <source>
        <dbReference type="Proteomes" id="UP000526501"/>
    </source>
</evidence>
<dbReference type="InterPro" id="IPR010721">
    <property type="entry name" value="UstE-like"/>
</dbReference>
<proteinExistence type="predicted"/>
<dbReference type="RefSeq" id="WP_185661849.1">
    <property type="nucleotide sequence ID" value="NZ_CAWPOO010000013.1"/>
</dbReference>
<dbReference type="Proteomes" id="UP000526501">
    <property type="component" value="Unassembled WGS sequence"/>
</dbReference>
<accession>A0A7X1B955</accession>
<dbReference type="EMBL" id="JACHVC010000013">
    <property type="protein sequence ID" value="MBC2607990.1"/>
    <property type="molecule type" value="Genomic_DNA"/>
</dbReference>
<dbReference type="AlphaFoldDB" id="A0A7X1B955"/>
<dbReference type="PANTHER" id="PTHR32251">
    <property type="entry name" value="3-OXO-5-ALPHA-STEROID 4-DEHYDROGENASE"/>
    <property type="match status" value="1"/>
</dbReference>
<dbReference type="PROSITE" id="PS50244">
    <property type="entry name" value="S5A_REDUCTASE"/>
    <property type="match status" value="1"/>
</dbReference>
<protein>
    <submittedName>
        <fullName evidence="2">DUF1295 domain-containing protein</fullName>
    </submittedName>
</protein>
<name>A0A7X1B955_9BACT</name>
<sequence>MNIYIQLATGLAMVSIAMLLTFKYCWKRENFGYVDVVWSYSVGALAILYFVANYENAISRSLLALALTLTWSVRLGTHLLVRVSNEEEDGRYQEIREAWKDDLKRRTFIFFQFQALAAVIMSIAPLLAMSTRQSFGAVGDWIAIGIAGVAITGEAIADNQLSKFRSDPNNKGRTCRKGLWALSRHPNYFFEWMLWCSFPFLTYGTPYFWASLASPLILLFLITKVTGIPPTERNAIKSRGDDYRAYQKETRAFLPIPKKSPASN</sequence>
<keyword evidence="3" id="KW-1185">Reference proteome</keyword>
<feature type="transmembrane region" description="Helical" evidence="1">
    <location>
        <begin position="135"/>
        <end position="157"/>
    </location>
</feature>
<feature type="transmembrane region" description="Helical" evidence="1">
    <location>
        <begin position="6"/>
        <end position="26"/>
    </location>
</feature>
<keyword evidence="1" id="KW-0812">Transmembrane</keyword>
<evidence type="ECO:0000256" key="1">
    <source>
        <dbReference type="SAM" id="Phobius"/>
    </source>
</evidence>
<dbReference type="GO" id="GO:0016020">
    <property type="term" value="C:membrane"/>
    <property type="evidence" value="ECO:0007669"/>
    <property type="project" value="TreeGrafter"/>
</dbReference>
<keyword evidence="1" id="KW-0472">Membrane</keyword>
<feature type="transmembrane region" description="Helical" evidence="1">
    <location>
        <begin position="33"/>
        <end position="52"/>
    </location>
</feature>
<keyword evidence="1" id="KW-1133">Transmembrane helix</keyword>
<comment type="caution">
    <text evidence="2">The sequence shown here is derived from an EMBL/GenBank/DDBJ whole genome shotgun (WGS) entry which is preliminary data.</text>
</comment>
<reference evidence="2 3" key="1">
    <citation type="submission" date="2020-07" db="EMBL/GenBank/DDBJ databases">
        <authorList>
            <person name="Feng X."/>
        </authorList>
    </citation>
    <scope>NUCLEOTIDE SEQUENCE [LARGE SCALE GENOMIC DNA]</scope>
    <source>
        <strain evidence="2 3">JCM23202</strain>
    </source>
</reference>